<proteinExistence type="predicted"/>
<dbReference type="Proteomes" id="UP001595665">
    <property type="component" value="Unassembled WGS sequence"/>
</dbReference>
<organism evidence="1 2">
    <name type="scientific">Massilia haematophila</name>
    <dbReference type="NCBI Taxonomy" id="457923"/>
    <lineage>
        <taxon>Bacteria</taxon>
        <taxon>Pseudomonadati</taxon>
        <taxon>Pseudomonadota</taxon>
        <taxon>Betaproteobacteria</taxon>
        <taxon>Burkholderiales</taxon>
        <taxon>Oxalobacteraceae</taxon>
        <taxon>Telluria group</taxon>
        <taxon>Massilia</taxon>
    </lineage>
</organism>
<sequence length="604" mass="64453">MAPRLASGPGAGPGTSIGFSSHLTRGAAVLGLALAGLPPAHAIETKVSGRVNFGAVARVESQDPRLLTGLNAAAIGLTGYGAGGNADDANLNYRRGDLASVALKAYVDLSLREGAWSALVRVKAWRDEALEDRGRPWGNAANGYAAAAPLSDAGAARLSRFSGVALGEAWLQYAGQADKLRYSARLGQQSLNWGERSITPGGLEALNPKDLPALRRAGAVPQEMRVAVPMLSGRIELTPAFGVEAYYQTRHKPTALDMCGTLWALSDYLAEGCDVVMSGQPMVSDRARIPLGAYQKRLPTPEVNGPEYGLGLSWKSQALGLDVGLYHARYNARTALPSLRRSTRPNGPALVAGDPDGRNMAYFTEYPQDLAITALTVQHQRGRASFYGEASYRPRQPFMLAPGDVLPPFLNATMPALLRADANAVPPGGIFHGYDLYAMSQLQLGTRHEWQWGRVALAGAAEVVGKHAADLPDRALRRYGRADIFGAGPVNGACAVTTGDAARQCSLRGYATANAWGYRLRLDARLPALAQGLAASASLSFAHDVKGWSGDFLLNEGRKTANLALRFEYRQRYLLELQYLPGWGGDYNQVADRDVAALAAGVRF</sequence>
<dbReference type="RefSeq" id="WP_379733640.1">
    <property type="nucleotide sequence ID" value="NZ_JBHRVV010000001.1"/>
</dbReference>
<evidence type="ECO:0000313" key="1">
    <source>
        <dbReference type="EMBL" id="MFC3457378.1"/>
    </source>
</evidence>
<protein>
    <submittedName>
        <fullName evidence="1">DUF1302 domain-containing protein</fullName>
    </submittedName>
</protein>
<keyword evidence="2" id="KW-1185">Reference proteome</keyword>
<reference evidence="2" key="1">
    <citation type="journal article" date="2019" name="Int. J. Syst. Evol. Microbiol.">
        <title>The Global Catalogue of Microorganisms (GCM) 10K type strain sequencing project: providing services to taxonomists for standard genome sequencing and annotation.</title>
        <authorList>
            <consortium name="The Broad Institute Genomics Platform"/>
            <consortium name="The Broad Institute Genome Sequencing Center for Infectious Disease"/>
            <person name="Wu L."/>
            <person name="Ma J."/>
        </authorList>
    </citation>
    <scope>NUCLEOTIDE SEQUENCE [LARGE SCALE GENOMIC DNA]</scope>
    <source>
        <strain evidence="2">CCM 7480</strain>
    </source>
</reference>
<accession>A0ABV7PGR7</accession>
<evidence type="ECO:0000313" key="2">
    <source>
        <dbReference type="Proteomes" id="UP001595665"/>
    </source>
</evidence>
<dbReference type="Pfam" id="PF06980">
    <property type="entry name" value="DUF1302"/>
    <property type="match status" value="1"/>
</dbReference>
<gene>
    <name evidence="1" type="ORF">ACFOPH_03860</name>
</gene>
<dbReference type="InterPro" id="IPR010727">
    <property type="entry name" value="DUF1302"/>
</dbReference>
<dbReference type="EMBL" id="JBHRVV010000001">
    <property type="protein sequence ID" value="MFC3457378.1"/>
    <property type="molecule type" value="Genomic_DNA"/>
</dbReference>
<comment type="caution">
    <text evidence="1">The sequence shown here is derived from an EMBL/GenBank/DDBJ whole genome shotgun (WGS) entry which is preliminary data.</text>
</comment>
<name>A0ABV7PGR7_9BURK</name>